<gene>
    <name evidence="1" type="ORF">M378DRAFT_162845</name>
</gene>
<organism evidence="1 2">
    <name type="scientific">Amanita muscaria (strain Koide BX008)</name>
    <dbReference type="NCBI Taxonomy" id="946122"/>
    <lineage>
        <taxon>Eukaryota</taxon>
        <taxon>Fungi</taxon>
        <taxon>Dikarya</taxon>
        <taxon>Basidiomycota</taxon>
        <taxon>Agaricomycotina</taxon>
        <taxon>Agaricomycetes</taxon>
        <taxon>Agaricomycetidae</taxon>
        <taxon>Agaricales</taxon>
        <taxon>Pluteineae</taxon>
        <taxon>Amanitaceae</taxon>
        <taxon>Amanita</taxon>
    </lineage>
</organism>
<dbReference type="InParanoid" id="A0A0C2SNA5"/>
<proteinExistence type="predicted"/>
<dbReference type="EMBL" id="KN818247">
    <property type="protein sequence ID" value="KIL64715.1"/>
    <property type="molecule type" value="Genomic_DNA"/>
</dbReference>
<name>A0A0C2SNA5_AMAMK</name>
<evidence type="ECO:0000313" key="2">
    <source>
        <dbReference type="Proteomes" id="UP000054549"/>
    </source>
</evidence>
<accession>A0A0C2SNA5</accession>
<sequence>MSLDRKRGRTEAMHATFRSSYPINLPQPTFSDFTPALTRLDIKLWKERPFQEHARYLFGFEKTRSLQAFIAASV</sequence>
<dbReference type="Proteomes" id="UP000054549">
    <property type="component" value="Unassembled WGS sequence"/>
</dbReference>
<feature type="non-terminal residue" evidence="1">
    <location>
        <position position="74"/>
    </location>
</feature>
<evidence type="ECO:0000313" key="1">
    <source>
        <dbReference type="EMBL" id="KIL64715.1"/>
    </source>
</evidence>
<protein>
    <submittedName>
        <fullName evidence="1">Uncharacterized protein</fullName>
    </submittedName>
</protein>
<keyword evidence="2" id="KW-1185">Reference proteome</keyword>
<reference evidence="1 2" key="1">
    <citation type="submission" date="2014-04" db="EMBL/GenBank/DDBJ databases">
        <title>Evolutionary Origins and Diversification of the Mycorrhizal Mutualists.</title>
        <authorList>
            <consortium name="DOE Joint Genome Institute"/>
            <consortium name="Mycorrhizal Genomics Consortium"/>
            <person name="Kohler A."/>
            <person name="Kuo A."/>
            <person name="Nagy L.G."/>
            <person name="Floudas D."/>
            <person name="Copeland A."/>
            <person name="Barry K.W."/>
            <person name="Cichocki N."/>
            <person name="Veneault-Fourrey C."/>
            <person name="LaButti K."/>
            <person name="Lindquist E.A."/>
            <person name="Lipzen A."/>
            <person name="Lundell T."/>
            <person name="Morin E."/>
            <person name="Murat C."/>
            <person name="Riley R."/>
            <person name="Ohm R."/>
            <person name="Sun H."/>
            <person name="Tunlid A."/>
            <person name="Henrissat B."/>
            <person name="Grigoriev I.V."/>
            <person name="Hibbett D.S."/>
            <person name="Martin F."/>
        </authorList>
    </citation>
    <scope>NUCLEOTIDE SEQUENCE [LARGE SCALE GENOMIC DNA]</scope>
    <source>
        <strain evidence="1 2">Koide BX008</strain>
    </source>
</reference>
<dbReference type="AlphaFoldDB" id="A0A0C2SNA5"/>
<dbReference type="HOGENOM" id="CLU_2694365_0_0_1"/>